<evidence type="ECO:0000256" key="2">
    <source>
        <dbReference type="ARBA" id="ARBA00012438"/>
    </source>
</evidence>
<dbReference type="RefSeq" id="WP_256306358.1">
    <property type="nucleotide sequence ID" value="NZ_JANHAW010000001.1"/>
</dbReference>
<dbReference type="Gene3D" id="3.30.450.40">
    <property type="match status" value="1"/>
</dbReference>
<dbReference type="PRINTS" id="PR00344">
    <property type="entry name" value="BCTRLSENSOR"/>
</dbReference>
<comment type="catalytic activity">
    <reaction evidence="1">
        <text>ATP + protein L-histidine = ADP + protein N-phospho-L-histidine.</text>
        <dbReference type="EC" id="2.7.13.3"/>
    </reaction>
</comment>
<evidence type="ECO:0000256" key="5">
    <source>
        <dbReference type="ARBA" id="ARBA00022777"/>
    </source>
</evidence>
<accession>A0ABD6DTI9</accession>
<comment type="caution">
    <text evidence="8">The sequence shown here is derived from an EMBL/GenBank/DDBJ whole genome shotgun (WGS) entry which is preliminary data.</text>
</comment>
<dbReference type="EMBL" id="JBHUDP010000002">
    <property type="protein sequence ID" value="MFD1685602.1"/>
    <property type="molecule type" value="Genomic_DNA"/>
</dbReference>
<proteinExistence type="predicted"/>
<keyword evidence="9" id="KW-1185">Reference proteome</keyword>
<keyword evidence="3" id="KW-0597">Phosphoprotein</keyword>
<evidence type="ECO:0000313" key="8">
    <source>
        <dbReference type="EMBL" id="MFD1685602.1"/>
    </source>
</evidence>
<dbReference type="InterPro" id="IPR029016">
    <property type="entry name" value="GAF-like_dom_sf"/>
</dbReference>
<keyword evidence="6" id="KW-0902">Two-component regulatory system</keyword>
<keyword evidence="5 8" id="KW-0418">Kinase</keyword>
<dbReference type="CDD" id="cd00082">
    <property type="entry name" value="HisKA"/>
    <property type="match status" value="1"/>
</dbReference>
<dbReference type="Gene3D" id="1.10.287.130">
    <property type="match status" value="1"/>
</dbReference>
<dbReference type="EC" id="2.7.13.3" evidence="2"/>
<dbReference type="SMART" id="SM00388">
    <property type="entry name" value="HisKA"/>
    <property type="match status" value="1"/>
</dbReference>
<dbReference type="SUPFAM" id="SSF55874">
    <property type="entry name" value="ATPase domain of HSP90 chaperone/DNA topoisomerase II/histidine kinase"/>
    <property type="match status" value="1"/>
</dbReference>
<organism evidence="8 9">
    <name type="scientific">Halobellus litoreus</name>
    <dbReference type="NCBI Taxonomy" id="755310"/>
    <lineage>
        <taxon>Archaea</taxon>
        <taxon>Methanobacteriati</taxon>
        <taxon>Methanobacteriota</taxon>
        <taxon>Stenosarchaea group</taxon>
        <taxon>Halobacteria</taxon>
        <taxon>Halobacteriales</taxon>
        <taxon>Haloferacaceae</taxon>
        <taxon>Halobellus</taxon>
    </lineage>
</organism>
<dbReference type="SUPFAM" id="SSF55781">
    <property type="entry name" value="GAF domain-like"/>
    <property type="match status" value="1"/>
</dbReference>
<sequence length="390" mass="43155">MSLSDENRSAGGRALSEGEALRRMYRITADHGRGFEEKLVELLTLGRTFLGVEAGFLTNIADGTQEIIEASGEHEKLQAGQTCPLSRAYCRKAVKRENALTVQHAELEGWERDAAYEEFGLESYIGTKVVVDGEVYGTFCFADSEPRSRAFTEGEETFVELMAEWVSYELFQQQATERIEEQRDQLEKFASVVSHDLRNPLGVVQGYLDLAAETGDPEHFDRCRDALDRMDTLIDDLLTLAREGDTIAETESVELSALVTECWSYVTAADATLDVETDLEIRGDRNRLQQLFENLFRNATEHGGDDVTVRVGTLRGGTGIYVEDDGPGIPEPDRTEVFEDGYSTEEDGTGFGLSIVKQVTDAHGWDVAVTDGTDGGARFEMTGLDRVGEV</sequence>
<dbReference type="SMART" id="SM00065">
    <property type="entry name" value="GAF"/>
    <property type="match status" value="1"/>
</dbReference>
<dbReference type="GO" id="GO:0000160">
    <property type="term" value="P:phosphorelay signal transduction system"/>
    <property type="evidence" value="ECO:0007669"/>
    <property type="project" value="UniProtKB-KW"/>
</dbReference>
<protein>
    <recommendedName>
        <fullName evidence="2">histidine kinase</fullName>
        <ecNumber evidence="2">2.7.13.3</ecNumber>
    </recommendedName>
</protein>
<dbReference type="SMART" id="SM00387">
    <property type="entry name" value="HATPase_c"/>
    <property type="match status" value="1"/>
</dbReference>
<dbReference type="PANTHER" id="PTHR43711:SF1">
    <property type="entry name" value="HISTIDINE KINASE 1"/>
    <property type="match status" value="1"/>
</dbReference>
<dbReference type="InterPro" id="IPR004358">
    <property type="entry name" value="Sig_transdc_His_kin-like_C"/>
</dbReference>
<gene>
    <name evidence="8" type="ORF">ACFSAS_08255</name>
</gene>
<dbReference type="InterPro" id="IPR005467">
    <property type="entry name" value="His_kinase_dom"/>
</dbReference>
<dbReference type="Pfam" id="PF02518">
    <property type="entry name" value="HATPase_c"/>
    <property type="match status" value="1"/>
</dbReference>
<evidence type="ECO:0000259" key="7">
    <source>
        <dbReference type="PROSITE" id="PS50109"/>
    </source>
</evidence>
<name>A0ABD6DTI9_9EURY</name>
<dbReference type="Gene3D" id="3.30.565.10">
    <property type="entry name" value="Histidine kinase-like ATPase, C-terminal domain"/>
    <property type="match status" value="1"/>
</dbReference>
<dbReference type="SUPFAM" id="SSF47384">
    <property type="entry name" value="Homodimeric domain of signal transducing histidine kinase"/>
    <property type="match status" value="1"/>
</dbReference>
<reference evidence="8 9" key="1">
    <citation type="journal article" date="2019" name="Int. J. Syst. Evol. Microbiol.">
        <title>The Global Catalogue of Microorganisms (GCM) 10K type strain sequencing project: providing services to taxonomists for standard genome sequencing and annotation.</title>
        <authorList>
            <consortium name="The Broad Institute Genomics Platform"/>
            <consortium name="The Broad Institute Genome Sequencing Center for Infectious Disease"/>
            <person name="Wu L."/>
            <person name="Ma J."/>
        </authorList>
    </citation>
    <scope>NUCLEOTIDE SEQUENCE [LARGE SCALE GENOMIC DNA]</scope>
    <source>
        <strain evidence="8 9">CGMCC 1.10387</strain>
    </source>
</reference>
<dbReference type="Proteomes" id="UP001597092">
    <property type="component" value="Unassembled WGS sequence"/>
</dbReference>
<dbReference type="InterPro" id="IPR036097">
    <property type="entry name" value="HisK_dim/P_sf"/>
</dbReference>
<dbReference type="Pfam" id="PF00512">
    <property type="entry name" value="HisKA"/>
    <property type="match status" value="1"/>
</dbReference>
<dbReference type="InterPro" id="IPR003018">
    <property type="entry name" value="GAF"/>
</dbReference>
<dbReference type="PROSITE" id="PS50109">
    <property type="entry name" value="HIS_KIN"/>
    <property type="match status" value="1"/>
</dbReference>
<dbReference type="GO" id="GO:0004673">
    <property type="term" value="F:protein histidine kinase activity"/>
    <property type="evidence" value="ECO:0007669"/>
    <property type="project" value="UniProtKB-EC"/>
</dbReference>
<evidence type="ECO:0000256" key="1">
    <source>
        <dbReference type="ARBA" id="ARBA00000085"/>
    </source>
</evidence>
<dbReference type="InterPro" id="IPR003661">
    <property type="entry name" value="HisK_dim/P_dom"/>
</dbReference>
<dbReference type="InterPro" id="IPR036890">
    <property type="entry name" value="HATPase_C_sf"/>
</dbReference>
<keyword evidence="4" id="KW-0808">Transferase</keyword>
<dbReference type="Pfam" id="PF01590">
    <property type="entry name" value="GAF"/>
    <property type="match status" value="1"/>
</dbReference>
<evidence type="ECO:0000313" key="9">
    <source>
        <dbReference type="Proteomes" id="UP001597092"/>
    </source>
</evidence>
<evidence type="ECO:0000256" key="4">
    <source>
        <dbReference type="ARBA" id="ARBA00022679"/>
    </source>
</evidence>
<dbReference type="PANTHER" id="PTHR43711">
    <property type="entry name" value="TWO-COMPONENT HISTIDINE KINASE"/>
    <property type="match status" value="1"/>
</dbReference>
<dbReference type="CDD" id="cd00075">
    <property type="entry name" value="HATPase"/>
    <property type="match status" value="1"/>
</dbReference>
<evidence type="ECO:0000256" key="6">
    <source>
        <dbReference type="ARBA" id="ARBA00023012"/>
    </source>
</evidence>
<evidence type="ECO:0000256" key="3">
    <source>
        <dbReference type="ARBA" id="ARBA00022553"/>
    </source>
</evidence>
<dbReference type="AlphaFoldDB" id="A0ABD6DTI9"/>
<dbReference type="InterPro" id="IPR050736">
    <property type="entry name" value="Sensor_HK_Regulatory"/>
</dbReference>
<feature type="domain" description="Histidine kinase" evidence="7">
    <location>
        <begin position="192"/>
        <end position="382"/>
    </location>
</feature>
<dbReference type="InterPro" id="IPR003594">
    <property type="entry name" value="HATPase_dom"/>
</dbReference>